<organism evidence="1 2">
    <name type="scientific">Aminobacter aminovorans</name>
    <name type="common">Chelatobacter heintzii</name>
    <dbReference type="NCBI Taxonomy" id="83263"/>
    <lineage>
        <taxon>Bacteria</taxon>
        <taxon>Pseudomonadati</taxon>
        <taxon>Pseudomonadota</taxon>
        <taxon>Alphaproteobacteria</taxon>
        <taxon>Hyphomicrobiales</taxon>
        <taxon>Phyllobacteriaceae</taxon>
        <taxon>Aminobacter</taxon>
    </lineage>
</organism>
<evidence type="ECO:0000313" key="1">
    <source>
        <dbReference type="EMBL" id="SUU88617.1"/>
    </source>
</evidence>
<dbReference type="OrthoDB" id="5298181at2"/>
<dbReference type="Gene3D" id="1.10.1220.10">
    <property type="entry name" value="Met repressor-like"/>
    <property type="match status" value="1"/>
</dbReference>
<dbReference type="PANTHER" id="PTHR40688">
    <property type="match status" value="1"/>
</dbReference>
<reference evidence="1 2" key="1">
    <citation type="submission" date="2018-06" db="EMBL/GenBank/DDBJ databases">
        <authorList>
            <consortium name="Pathogen Informatics"/>
            <person name="Doyle S."/>
        </authorList>
    </citation>
    <scope>NUCLEOTIDE SEQUENCE [LARGE SCALE GENOMIC DNA]</scope>
    <source>
        <strain evidence="1 2">NCTC10684</strain>
    </source>
</reference>
<protein>
    <recommendedName>
        <fullName evidence="3">CopG family transcriptional regulator</fullName>
    </recommendedName>
</protein>
<dbReference type="Proteomes" id="UP000254701">
    <property type="component" value="Unassembled WGS sequence"/>
</dbReference>
<dbReference type="RefSeq" id="WP_115730923.1">
    <property type="nucleotide sequence ID" value="NZ_BAAAVY010000008.1"/>
</dbReference>
<sequence>MASESKFSISLPDDLRSEVDDYATLTRRSRAFIIKEAVAAYVGDQQAYLASVREAEREADEGTFVLGETVTDWLASWGSDRELPAPEAGAAET</sequence>
<dbReference type="InterPro" id="IPR052991">
    <property type="entry name" value="Non-func_TypeII_TA_Antitoxin"/>
</dbReference>
<dbReference type="InterPro" id="IPR010985">
    <property type="entry name" value="Ribbon_hlx_hlx"/>
</dbReference>
<dbReference type="GO" id="GO:0006355">
    <property type="term" value="P:regulation of DNA-templated transcription"/>
    <property type="evidence" value="ECO:0007669"/>
    <property type="project" value="InterPro"/>
</dbReference>
<proteinExistence type="predicted"/>
<dbReference type="InterPro" id="IPR013321">
    <property type="entry name" value="Arc_rbn_hlx_hlx"/>
</dbReference>
<dbReference type="PANTHER" id="PTHR40688:SF2">
    <property type="entry name" value="RIBBON-HELIX-HELIX PROTEIN COPG DOMAIN-CONTAINING PROTEIN"/>
    <property type="match status" value="1"/>
</dbReference>
<dbReference type="EMBL" id="UFSM01000001">
    <property type="protein sequence ID" value="SUU88617.1"/>
    <property type="molecule type" value="Genomic_DNA"/>
</dbReference>
<dbReference type="SUPFAM" id="SSF47598">
    <property type="entry name" value="Ribbon-helix-helix"/>
    <property type="match status" value="1"/>
</dbReference>
<dbReference type="CDD" id="cd22233">
    <property type="entry name" value="RHH_CopAso-like"/>
    <property type="match status" value="1"/>
</dbReference>
<gene>
    <name evidence="1" type="ORF">NCTC10684_01844</name>
</gene>
<accession>A0A380WI10</accession>
<evidence type="ECO:0008006" key="3">
    <source>
        <dbReference type="Google" id="ProtNLM"/>
    </source>
</evidence>
<name>A0A380WI10_AMIAI</name>
<dbReference type="AlphaFoldDB" id="A0A380WI10"/>
<evidence type="ECO:0000313" key="2">
    <source>
        <dbReference type="Proteomes" id="UP000254701"/>
    </source>
</evidence>